<proteinExistence type="predicted"/>
<reference evidence="1" key="1">
    <citation type="submission" date="2020-04" db="EMBL/GenBank/DDBJ databases">
        <authorList>
            <person name="Broberg M."/>
        </authorList>
    </citation>
    <scope>NUCLEOTIDE SEQUENCE</scope>
</reference>
<sequence>MSSNQASQNDALPKDLMEIQLGQIDLLVAMYSSDEAISLDSTSSKLVEALRAWCEGDEETAPNIAEPGISALLNLEVPQQNGSPTTENVLQLEVLFPLVHHSDDAADGTLTDPPPPKTRVRQPAWMSKADAARLTSDIPKEDIFTIIEAVKDLAAEYLVSKKAAALESAKKNIDEAIVRVWFYFPSISTRSKRDDLINHAPGYGLTGFLLAGKPGVLCVEGGSQAIDDYMKFIKTESWGDIPSGHKKVSERYRESGSDIKRAFQDMQEITDDLGERRGERANRNDMKALEAWLNEKGQLNKEQSTKLVGAIRRRRFAES</sequence>
<organism evidence="1 2">
    <name type="scientific">Clonostachys rosea f. rosea IK726</name>
    <dbReference type="NCBI Taxonomy" id="1349383"/>
    <lineage>
        <taxon>Eukaryota</taxon>
        <taxon>Fungi</taxon>
        <taxon>Dikarya</taxon>
        <taxon>Ascomycota</taxon>
        <taxon>Pezizomycotina</taxon>
        <taxon>Sordariomycetes</taxon>
        <taxon>Hypocreomycetidae</taxon>
        <taxon>Hypocreales</taxon>
        <taxon>Bionectriaceae</taxon>
        <taxon>Clonostachys</taxon>
    </lineage>
</organism>
<protein>
    <submittedName>
        <fullName evidence="1">Uncharacterized protein</fullName>
    </submittedName>
</protein>
<dbReference type="Proteomes" id="UP000836387">
    <property type="component" value="Unassembled WGS sequence"/>
</dbReference>
<comment type="caution">
    <text evidence="1">The sequence shown here is derived from an EMBL/GenBank/DDBJ whole genome shotgun (WGS) entry which is preliminary data.</text>
</comment>
<keyword evidence="2" id="KW-1185">Reference proteome</keyword>
<name>A0ACA9TYR6_BIOOC</name>
<evidence type="ECO:0000313" key="2">
    <source>
        <dbReference type="Proteomes" id="UP000836387"/>
    </source>
</evidence>
<evidence type="ECO:0000313" key="1">
    <source>
        <dbReference type="EMBL" id="CAG9946058.1"/>
    </source>
</evidence>
<accession>A0ACA9TYR6</accession>
<gene>
    <name evidence="1" type="ORF">CRV2_00004937</name>
</gene>
<dbReference type="EMBL" id="CADEHS020000010">
    <property type="protein sequence ID" value="CAG9946058.1"/>
    <property type="molecule type" value="Genomic_DNA"/>
</dbReference>
<reference evidence="1" key="2">
    <citation type="submission" date="2021-10" db="EMBL/GenBank/DDBJ databases">
        <authorList>
            <person name="Piombo E."/>
        </authorList>
    </citation>
    <scope>NUCLEOTIDE SEQUENCE</scope>
</reference>